<dbReference type="RefSeq" id="WP_345550745.1">
    <property type="nucleotide sequence ID" value="NZ_BAAAZA010000013.1"/>
</dbReference>
<name>A0ABP7KFR6_9ACTN</name>
<organism evidence="1 2">
    <name type="scientific">Streptomyces lannensis</name>
    <dbReference type="NCBI Taxonomy" id="766498"/>
    <lineage>
        <taxon>Bacteria</taxon>
        <taxon>Bacillati</taxon>
        <taxon>Actinomycetota</taxon>
        <taxon>Actinomycetes</taxon>
        <taxon>Kitasatosporales</taxon>
        <taxon>Streptomycetaceae</taxon>
        <taxon>Streptomyces</taxon>
    </lineage>
</organism>
<comment type="caution">
    <text evidence="1">The sequence shown here is derived from an EMBL/GenBank/DDBJ whole genome shotgun (WGS) entry which is preliminary data.</text>
</comment>
<sequence length="41" mass="4788">MPGGPWTGDDPGHNDGIHERWLRGLNRQTGAPDYQDEWYYE</sequence>
<accession>A0ABP7KFR6</accession>
<keyword evidence="2" id="KW-1185">Reference proteome</keyword>
<protein>
    <submittedName>
        <fullName evidence="1">Uncharacterized protein</fullName>
    </submittedName>
</protein>
<evidence type="ECO:0000313" key="2">
    <source>
        <dbReference type="Proteomes" id="UP001501563"/>
    </source>
</evidence>
<reference evidence="2" key="1">
    <citation type="journal article" date="2019" name="Int. J. Syst. Evol. Microbiol.">
        <title>The Global Catalogue of Microorganisms (GCM) 10K type strain sequencing project: providing services to taxonomists for standard genome sequencing and annotation.</title>
        <authorList>
            <consortium name="The Broad Institute Genomics Platform"/>
            <consortium name="The Broad Institute Genome Sequencing Center for Infectious Disease"/>
            <person name="Wu L."/>
            <person name="Ma J."/>
        </authorList>
    </citation>
    <scope>NUCLEOTIDE SEQUENCE [LARGE SCALE GENOMIC DNA]</scope>
    <source>
        <strain evidence="2">JCM 16578</strain>
    </source>
</reference>
<dbReference type="Proteomes" id="UP001501563">
    <property type="component" value="Unassembled WGS sequence"/>
</dbReference>
<gene>
    <name evidence="1" type="ORF">GCM10022207_47240</name>
</gene>
<evidence type="ECO:0000313" key="1">
    <source>
        <dbReference type="EMBL" id="GAA3875891.1"/>
    </source>
</evidence>
<proteinExistence type="predicted"/>
<dbReference type="EMBL" id="BAAAZA010000013">
    <property type="protein sequence ID" value="GAA3875891.1"/>
    <property type="molecule type" value="Genomic_DNA"/>
</dbReference>